<dbReference type="InterPro" id="IPR035906">
    <property type="entry name" value="MetI-like_sf"/>
</dbReference>
<feature type="domain" description="ABC transmembrane type-1" evidence="8">
    <location>
        <begin position="56"/>
        <end position="236"/>
    </location>
</feature>
<keyword evidence="6 7" id="KW-0472">Membrane</keyword>
<keyword evidence="4 7" id="KW-0812">Transmembrane</keyword>
<dbReference type="Gene3D" id="1.10.3720.10">
    <property type="entry name" value="MetI-like"/>
    <property type="match status" value="1"/>
</dbReference>
<protein>
    <submittedName>
        <fullName evidence="9">Aliphatic sulfonates ABC transporter permease protein SsuC</fullName>
    </submittedName>
</protein>
<feature type="transmembrane region" description="Helical" evidence="7">
    <location>
        <begin position="94"/>
        <end position="115"/>
    </location>
</feature>
<keyword evidence="10" id="KW-1185">Reference proteome</keyword>
<reference evidence="10" key="1">
    <citation type="submission" date="2015-07" db="EMBL/GenBank/DDBJ databases">
        <title>Draft genome sequence of the purine-degrading Gottschalkia purinilyticum DSM 1384 (formerly Clostridium purinilyticum).</title>
        <authorList>
            <person name="Poehlein A."/>
            <person name="Schiel-Bengelsdorf B."/>
            <person name="Bengelsdorf F.R."/>
            <person name="Daniel R."/>
            <person name="Duerre P."/>
        </authorList>
    </citation>
    <scope>NUCLEOTIDE SEQUENCE [LARGE SCALE GENOMIC DNA]</scope>
    <source>
        <strain evidence="10">DSM 1384</strain>
    </source>
</reference>
<evidence type="ECO:0000256" key="4">
    <source>
        <dbReference type="ARBA" id="ARBA00022692"/>
    </source>
</evidence>
<keyword evidence="3" id="KW-1003">Cell membrane</keyword>
<keyword evidence="2 7" id="KW-0813">Transport</keyword>
<feature type="transmembrane region" description="Helical" evidence="7">
    <location>
        <begin position="215"/>
        <end position="237"/>
    </location>
</feature>
<evidence type="ECO:0000256" key="7">
    <source>
        <dbReference type="RuleBase" id="RU363032"/>
    </source>
</evidence>
<evidence type="ECO:0000256" key="3">
    <source>
        <dbReference type="ARBA" id="ARBA00022475"/>
    </source>
</evidence>
<evidence type="ECO:0000313" key="9">
    <source>
        <dbReference type="EMBL" id="KNF07331.1"/>
    </source>
</evidence>
<dbReference type="Proteomes" id="UP000037267">
    <property type="component" value="Unassembled WGS sequence"/>
</dbReference>
<feature type="transmembrane region" description="Helical" evidence="7">
    <location>
        <begin position="162"/>
        <end position="179"/>
    </location>
</feature>
<evidence type="ECO:0000256" key="5">
    <source>
        <dbReference type="ARBA" id="ARBA00022989"/>
    </source>
</evidence>
<gene>
    <name evidence="9" type="primary">ssuC3</name>
    <name evidence="9" type="ORF">CLPU_18c00130</name>
</gene>
<dbReference type="EMBL" id="LGSS01000018">
    <property type="protein sequence ID" value="KNF07331.1"/>
    <property type="molecule type" value="Genomic_DNA"/>
</dbReference>
<evidence type="ECO:0000256" key="6">
    <source>
        <dbReference type="ARBA" id="ARBA00023136"/>
    </source>
</evidence>
<sequence>MKKIAFYILLIIIWELVYRLGVDVFKVWKAYSFPSPLNVLKSIYVLMEEKILWIAVLTSMKRLLIGYAISLVVGLALGLVIVRYKYIDENLTPLILGLQTLPSVCWIPFAILWYGISEESIIFVIAMGSMFAISIATESAIKNIQPLYTKAARTMGAKGMKLYFNVTLPAALPTIVSGLKQGWSFAWRALISGEMISATKGLGHVLMVGRDLADIGQVVAVMLIIIALGLLLDKAVFGKIEASIRQRWGLEANR</sequence>
<comment type="subcellular location">
    <subcellularLocation>
        <location evidence="1 7">Cell membrane</location>
        <topology evidence="1 7">Multi-pass membrane protein</topology>
    </subcellularLocation>
</comment>
<proteinExistence type="inferred from homology"/>
<accession>A0A0L0W776</accession>
<dbReference type="GO" id="GO:0005886">
    <property type="term" value="C:plasma membrane"/>
    <property type="evidence" value="ECO:0007669"/>
    <property type="project" value="UniProtKB-SubCell"/>
</dbReference>
<evidence type="ECO:0000259" key="8">
    <source>
        <dbReference type="PROSITE" id="PS50928"/>
    </source>
</evidence>
<dbReference type="Pfam" id="PF00528">
    <property type="entry name" value="BPD_transp_1"/>
    <property type="match status" value="1"/>
</dbReference>
<dbReference type="PANTHER" id="PTHR30151">
    <property type="entry name" value="ALKANE SULFONATE ABC TRANSPORTER-RELATED, MEMBRANE SUBUNIT"/>
    <property type="match status" value="1"/>
</dbReference>
<feature type="transmembrane region" description="Helical" evidence="7">
    <location>
        <begin position="63"/>
        <end position="82"/>
    </location>
</feature>
<keyword evidence="5 7" id="KW-1133">Transmembrane helix</keyword>
<dbReference type="GO" id="GO:0055085">
    <property type="term" value="P:transmembrane transport"/>
    <property type="evidence" value="ECO:0007669"/>
    <property type="project" value="InterPro"/>
</dbReference>
<comment type="similarity">
    <text evidence="7">Belongs to the binding-protein-dependent transport system permease family.</text>
</comment>
<dbReference type="STRING" id="1503.CLPU_18c00130"/>
<feature type="transmembrane region" description="Helical" evidence="7">
    <location>
        <begin position="121"/>
        <end position="141"/>
    </location>
</feature>
<dbReference type="CDD" id="cd06261">
    <property type="entry name" value="TM_PBP2"/>
    <property type="match status" value="1"/>
</dbReference>
<dbReference type="PROSITE" id="PS50928">
    <property type="entry name" value="ABC_TM1"/>
    <property type="match status" value="1"/>
</dbReference>
<dbReference type="SUPFAM" id="SSF161098">
    <property type="entry name" value="MetI-like"/>
    <property type="match status" value="1"/>
</dbReference>
<evidence type="ECO:0000256" key="2">
    <source>
        <dbReference type="ARBA" id="ARBA00022448"/>
    </source>
</evidence>
<dbReference type="PATRIC" id="fig|1503.3.peg.766"/>
<dbReference type="AlphaFoldDB" id="A0A0L0W776"/>
<comment type="caution">
    <text evidence="9">The sequence shown here is derived from an EMBL/GenBank/DDBJ whole genome shotgun (WGS) entry which is preliminary data.</text>
</comment>
<organism evidence="9 10">
    <name type="scientific">Gottschalkia purinilytica</name>
    <name type="common">Clostridium purinilyticum</name>
    <dbReference type="NCBI Taxonomy" id="1503"/>
    <lineage>
        <taxon>Bacteria</taxon>
        <taxon>Bacillati</taxon>
        <taxon>Bacillota</taxon>
        <taxon>Tissierellia</taxon>
        <taxon>Tissierellales</taxon>
        <taxon>Gottschalkiaceae</taxon>
        <taxon>Gottschalkia</taxon>
    </lineage>
</organism>
<dbReference type="PANTHER" id="PTHR30151:SF0">
    <property type="entry name" value="ABC TRANSPORTER PERMEASE PROTEIN MJ0413-RELATED"/>
    <property type="match status" value="1"/>
</dbReference>
<dbReference type="InterPro" id="IPR000515">
    <property type="entry name" value="MetI-like"/>
</dbReference>
<name>A0A0L0W776_GOTPU</name>
<evidence type="ECO:0000313" key="10">
    <source>
        <dbReference type="Proteomes" id="UP000037267"/>
    </source>
</evidence>
<evidence type="ECO:0000256" key="1">
    <source>
        <dbReference type="ARBA" id="ARBA00004651"/>
    </source>
</evidence>